<keyword evidence="2" id="KW-0732">Signal</keyword>
<dbReference type="Gramene" id="ONIVA08G00610.2">
    <property type="protein sequence ID" value="ONIVA08G00610.2"/>
    <property type="gene ID" value="ONIVA08G00610"/>
</dbReference>
<feature type="compositionally biased region" description="Polar residues" evidence="1">
    <location>
        <begin position="51"/>
        <end position="60"/>
    </location>
</feature>
<name>A0A0E0I6E5_ORYNI</name>
<dbReference type="AlphaFoldDB" id="A0A0E0I6E5"/>
<protein>
    <submittedName>
        <fullName evidence="3">Uncharacterized protein</fullName>
    </submittedName>
</protein>
<evidence type="ECO:0000256" key="2">
    <source>
        <dbReference type="SAM" id="SignalP"/>
    </source>
</evidence>
<evidence type="ECO:0000313" key="3">
    <source>
        <dbReference type="EnsemblPlants" id="ONIVA08G00610.2"/>
    </source>
</evidence>
<reference evidence="3" key="2">
    <citation type="submission" date="2018-04" db="EMBL/GenBank/DDBJ databases">
        <title>OnivRS2 (Oryza nivara Reference Sequence Version 2).</title>
        <authorList>
            <person name="Zhang J."/>
            <person name="Kudrna D."/>
            <person name="Lee S."/>
            <person name="Talag J."/>
            <person name="Rajasekar S."/>
            <person name="Welchert J."/>
            <person name="Hsing Y.-I."/>
            <person name="Wing R.A."/>
        </authorList>
    </citation>
    <scope>NUCLEOTIDE SEQUENCE [LARGE SCALE GENOMIC DNA]</scope>
    <source>
        <strain evidence="3">SL10</strain>
    </source>
</reference>
<feature type="region of interest" description="Disordered" evidence="1">
    <location>
        <begin position="37"/>
        <end position="60"/>
    </location>
</feature>
<reference evidence="3" key="1">
    <citation type="submission" date="2015-04" db="UniProtKB">
        <authorList>
            <consortium name="EnsemblPlants"/>
        </authorList>
    </citation>
    <scope>IDENTIFICATION</scope>
    <source>
        <strain evidence="3">SL10</strain>
    </source>
</reference>
<feature type="signal peptide" evidence="2">
    <location>
        <begin position="1"/>
        <end position="27"/>
    </location>
</feature>
<keyword evidence="4" id="KW-1185">Reference proteome</keyword>
<organism evidence="3">
    <name type="scientific">Oryza nivara</name>
    <name type="common">Indian wild rice</name>
    <name type="synonym">Oryza sativa f. spontanea</name>
    <dbReference type="NCBI Taxonomy" id="4536"/>
    <lineage>
        <taxon>Eukaryota</taxon>
        <taxon>Viridiplantae</taxon>
        <taxon>Streptophyta</taxon>
        <taxon>Embryophyta</taxon>
        <taxon>Tracheophyta</taxon>
        <taxon>Spermatophyta</taxon>
        <taxon>Magnoliopsida</taxon>
        <taxon>Liliopsida</taxon>
        <taxon>Poales</taxon>
        <taxon>Poaceae</taxon>
        <taxon>BOP clade</taxon>
        <taxon>Oryzoideae</taxon>
        <taxon>Oryzeae</taxon>
        <taxon>Oryzinae</taxon>
        <taxon>Oryza</taxon>
    </lineage>
</organism>
<dbReference type="Proteomes" id="UP000006591">
    <property type="component" value="Chromosome 8"/>
</dbReference>
<accession>A0A0E0I6E5</accession>
<evidence type="ECO:0000313" key="4">
    <source>
        <dbReference type="Proteomes" id="UP000006591"/>
    </source>
</evidence>
<proteinExistence type="predicted"/>
<dbReference type="HOGENOM" id="CLU_2709047_0_0_1"/>
<feature type="chain" id="PRO_5002362389" evidence="2">
    <location>
        <begin position="28"/>
        <end position="73"/>
    </location>
</feature>
<sequence length="73" mass="7993">MGTNVGKSPTPLTLAFALLLISRYLREYEEERRKKDLPLTCGGHVGPTMPQPGSTALATTTKHEVDLNICPKK</sequence>
<evidence type="ECO:0000256" key="1">
    <source>
        <dbReference type="SAM" id="MobiDB-lite"/>
    </source>
</evidence>
<dbReference type="EnsemblPlants" id="ONIVA08G00610.2">
    <property type="protein sequence ID" value="ONIVA08G00610.2"/>
    <property type="gene ID" value="ONIVA08G00610"/>
</dbReference>